<evidence type="ECO:0008006" key="12">
    <source>
        <dbReference type="Google" id="ProtNLM"/>
    </source>
</evidence>
<evidence type="ECO:0000259" key="9">
    <source>
        <dbReference type="Pfam" id="PF17766"/>
    </source>
</evidence>
<keyword evidence="11" id="KW-1185">Reference proteome</keyword>
<evidence type="ECO:0000259" key="8">
    <source>
        <dbReference type="Pfam" id="PF00082"/>
    </source>
</evidence>
<evidence type="ECO:0000313" key="10">
    <source>
        <dbReference type="EMBL" id="KAK7372430.1"/>
    </source>
</evidence>
<proteinExistence type="inferred from homology"/>
<dbReference type="Gene3D" id="3.50.30.30">
    <property type="match status" value="1"/>
</dbReference>
<feature type="domain" description="Peptidase S8/S53" evidence="8">
    <location>
        <begin position="23"/>
        <end position="414"/>
    </location>
</feature>
<dbReference type="EMBL" id="JAYMYR010000003">
    <property type="protein sequence ID" value="KAK7372430.1"/>
    <property type="molecule type" value="Genomic_DNA"/>
</dbReference>
<dbReference type="InterPro" id="IPR022398">
    <property type="entry name" value="Peptidase_S8_His-AS"/>
</dbReference>
<comment type="similarity">
    <text evidence="2 7">Belongs to the peptidase S8 family.</text>
</comment>
<keyword evidence="6" id="KW-0720">Serine protease</keyword>
<evidence type="ECO:0000256" key="3">
    <source>
        <dbReference type="ARBA" id="ARBA00022670"/>
    </source>
</evidence>
<evidence type="ECO:0000256" key="2">
    <source>
        <dbReference type="ARBA" id="ARBA00011073"/>
    </source>
</evidence>
<dbReference type="GO" id="GO:0004252">
    <property type="term" value="F:serine-type endopeptidase activity"/>
    <property type="evidence" value="ECO:0007669"/>
    <property type="project" value="InterPro"/>
</dbReference>
<dbReference type="PROSITE" id="PS51892">
    <property type="entry name" value="SUBTILASE"/>
    <property type="match status" value="1"/>
</dbReference>
<keyword evidence="4" id="KW-0732">Signal</keyword>
<dbReference type="InterPro" id="IPR036852">
    <property type="entry name" value="Peptidase_S8/S53_dom_sf"/>
</dbReference>
<evidence type="ECO:0000256" key="6">
    <source>
        <dbReference type="ARBA" id="ARBA00022825"/>
    </source>
</evidence>
<evidence type="ECO:0000256" key="1">
    <source>
        <dbReference type="ARBA" id="ARBA00004613"/>
    </source>
</evidence>
<dbReference type="Gene3D" id="3.40.50.200">
    <property type="entry name" value="Peptidase S8/S53 domain"/>
    <property type="match status" value="1"/>
</dbReference>
<dbReference type="InterPro" id="IPR015500">
    <property type="entry name" value="Peptidase_S8_subtilisin-rel"/>
</dbReference>
<dbReference type="InterPro" id="IPR041469">
    <property type="entry name" value="Subtilisin-like_FN3"/>
</dbReference>
<dbReference type="InterPro" id="IPR023828">
    <property type="entry name" value="Peptidase_S8_Ser-AS"/>
</dbReference>
<keyword evidence="5" id="KW-0378">Hydrolase</keyword>
<sequence>MCKVIGAKYFRIAGKFEPEDILSPTDTTGHGSHCASIAVGNPVPNANLFGLGLGTARGGVPSARIAVYKVCWTSSCNSTDILAGFDAAIADGVDIISISVGREYSRRLRPLEYFQDNIAIGAFHAMSRGILTSKSAGNSGPSRYTMTNLAPWFLSVAATTTDRKFFTNLQLGNGQIIQGISVNSFSPTQNGYPLIYGGDVPAPGFNSSTSSLCRNNSLNGALVRGKIVLCDGYASSSLVEFASGAAGVIFRSAYFDESEASVFALPSIHIDGASDGKSVYNYLKSTSNPTAIISKSYKGIDSAAPYIASFSSRGPNRINPEILKPDIAAPGVEILASWSPISPISSVKGDSRATIFNVVSGTSMACPHVTAAAVYVKSFHPDWSPAALKSALMTTAIPLNPALNSDAEFAYGAGQINPLKAVNPGLVYDVGRNDYINFLCGKHYNAPLLRRITGDNSTCTSAKGVSVLNLNLPSFALSTYHSFYQNVTFGRTVTNVGSARSTYRATVTGYPSSLNIQVEPNVLTFTSLGQRLSFTLRIEGTIDTNLVSSSLTWDDGTHQRTEERRARWFVSEKKRIESATIGETKKIAVRSSIVESFRGCGLFGIRIDKDELKKQLTMPQYLRYASAIPFAFRIPPPVSPATSTAPTATIPLLRHVPWSSSSTPAAVVATAWLSSSTPATVVATALLSRRDSSNS</sequence>
<accession>A0AAN9NGR2</accession>
<dbReference type="InterPro" id="IPR000209">
    <property type="entry name" value="Peptidase_S8/S53_dom"/>
</dbReference>
<dbReference type="Gene3D" id="2.60.40.2310">
    <property type="match status" value="1"/>
</dbReference>
<dbReference type="Pfam" id="PF17766">
    <property type="entry name" value="fn3_6"/>
    <property type="match status" value="1"/>
</dbReference>
<dbReference type="AlphaFoldDB" id="A0AAN9NGR2"/>
<dbReference type="PANTHER" id="PTHR10795">
    <property type="entry name" value="PROPROTEIN CONVERTASE SUBTILISIN/KEXIN"/>
    <property type="match status" value="1"/>
</dbReference>
<gene>
    <name evidence="10" type="ORF">VNO80_05808</name>
</gene>
<dbReference type="PRINTS" id="PR00723">
    <property type="entry name" value="SUBTILISIN"/>
</dbReference>
<dbReference type="PROSITE" id="PS00138">
    <property type="entry name" value="SUBTILASE_SER"/>
    <property type="match status" value="1"/>
</dbReference>
<evidence type="ECO:0000256" key="5">
    <source>
        <dbReference type="ARBA" id="ARBA00022801"/>
    </source>
</evidence>
<evidence type="ECO:0000256" key="4">
    <source>
        <dbReference type="ARBA" id="ARBA00022729"/>
    </source>
</evidence>
<comment type="subcellular location">
    <subcellularLocation>
        <location evidence="1">Secreted</location>
    </subcellularLocation>
</comment>
<protein>
    <recommendedName>
        <fullName evidence="12">Cucumisin-like</fullName>
    </recommendedName>
</protein>
<dbReference type="Proteomes" id="UP001374584">
    <property type="component" value="Unassembled WGS sequence"/>
</dbReference>
<dbReference type="GO" id="GO:0005576">
    <property type="term" value="C:extracellular region"/>
    <property type="evidence" value="ECO:0007669"/>
    <property type="project" value="UniProtKB-SubCell"/>
</dbReference>
<evidence type="ECO:0000313" key="11">
    <source>
        <dbReference type="Proteomes" id="UP001374584"/>
    </source>
</evidence>
<dbReference type="SUPFAM" id="SSF52743">
    <property type="entry name" value="Subtilisin-like"/>
    <property type="match status" value="1"/>
</dbReference>
<dbReference type="Pfam" id="PF00082">
    <property type="entry name" value="Peptidase_S8"/>
    <property type="match status" value="1"/>
</dbReference>
<dbReference type="InterPro" id="IPR045051">
    <property type="entry name" value="SBT"/>
</dbReference>
<dbReference type="PROSITE" id="PS00137">
    <property type="entry name" value="SUBTILASE_HIS"/>
    <property type="match status" value="1"/>
</dbReference>
<feature type="domain" description="Subtilisin-like protease fibronectin type-III" evidence="9">
    <location>
        <begin position="469"/>
        <end position="559"/>
    </location>
</feature>
<dbReference type="CDD" id="cd02120">
    <property type="entry name" value="PA_subtilisin_like"/>
    <property type="match status" value="1"/>
</dbReference>
<name>A0AAN9NGR2_PHACN</name>
<keyword evidence="3" id="KW-0645">Protease</keyword>
<organism evidence="10 11">
    <name type="scientific">Phaseolus coccineus</name>
    <name type="common">Scarlet runner bean</name>
    <name type="synonym">Phaseolus multiflorus</name>
    <dbReference type="NCBI Taxonomy" id="3886"/>
    <lineage>
        <taxon>Eukaryota</taxon>
        <taxon>Viridiplantae</taxon>
        <taxon>Streptophyta</taxon>
        <taxon>Embryophyta</taxon>
        <taxon>Tracheophyta</taxon>
        <taxon>Spermatophyta</taxon>
        <taxon>Magnoliopsida</taxon>
        <taxon>eudicotyledons</taxon>
        <taxon>Gunneridae</taxon>
        <taxon>Pentapetalae</taxon>
        <taxon>rosids</taxon>
        <taxon>fabids</taxon>
        <taxon>Fabales</taxon>
        <taxon>Fabaceae</taxon>
        <taxon>Papilionoideae</taxon>
        <taxon>50 kb inversion clade</taxon>
        <taxon>NPAAA clade</taxon>
        <taxon>indigoferoid/millettioid clade</taxon>
        <taxon>Phaseoleae</taxon>
        <taxon>Phaseolus</taxon>
    </lineage>
</organism>
<reference evidence="10 11" key="1">
    <citation type="submission" date="2024-01" db="EMBL/GenBank/DDBJ databases">
        <title>The genomes of 5 underutilized Papilionoideae crops provide insights into root nodulation and disease resistanc.</title>
        <authorList>
            <person name="Jiang F."/>
        </authorList>
    </citation>
    <scope>NUCLEOTIDE SEQUENCE [LARGE SCALE GENOMIC DNA]</scope>
    <source>
        <strain evidence="10">JINMINGXINNONG_FW02</strain>
        <tissue evidence="10">Leaves</tissue>
    </source>
</reference>
<dbReference type="GO" id="GO:0006508">
    <property type="term" value="P:proteolysis"/>
    <property type="evidence" value="ECO:0007669"/>
    <property type="project" value="UniProtKB-KW"/>
</dbReference>
<evidence type="ECO:0000256" key="7">
    <source>
        <dbReference type="PROSITE-ProRule" id="PRU01240"/>
    </source>
</evidence>
<comment type="caution">
    <text evidence="7">Lacks conserved residue(s) required for the propagation of feature annotation.</text>
</comment>
<comment type="caution">
    <text evidence="10">The sequence shown here is derived from an EMBL/GenBank/DDBJ whole genome shotgun (WGS) entry which is preliminary data.</text>
</comment>